<sequence length="315" mass="33757">MAVAAWWAVHGGRRWTVHDGGDGGEYMAVAVVACTSAVAAVAAHGGGKRWTRVAVRARGRDGGGGQYTAVATVAYTWRWRRWWRVHGGDGGGKYTAVATVACTWRWRWTRVAVRWPGIIATASLREINPGDAAHAASCSAEAVRCAPTRRRLSRDAVLRRPSRRHRPLPPEPRAASPTDARASPRARSTAPPATPARRSSSFSNKPLATARRSSTCRLSARKLRCRDSPPRRGLTLLEEMQQPGGPGLGSAGVALGGLSFRVAHLGAESGSGCRPGYSLVEVLWAMVVSEEPAPPEEVAQRIAARTSTFAVTCMR</sequence>
<dbReference type="Proteomes" id="UP001231189">
    <property type="component" value="Unassembled WGS sequence"/>
</dbReference>
<proteinExistence type="predicted"/>
<evidence type="ECO:0000313" key="3">
    <source>
        <dbReference type="Proteomes" id="UP001231189"/>
    </source>
</evidence>
<protein>
    <submittedName>
        <fullName evidence="2">Uncharacterized protein</fullName>
    </submittedName>
</protein>
<accession>A0AAD8WRD9</accession>
<keyword evidence="3" id="KW-1185">Reference proteome</keyword>
<evidence type="ECO:0000313" key="2">
    <source>
        <dbReference type="EMBL" id="KAK1677734.1"/>
    </source>
</evidence>
<feature type="compositionally biased region" description="Low complexity" evidence="1">
    <location>
        <begin position="173"/>
        <end position="201"/>
    </location>
</feature>
<reference evidence="2" key="1">
    <citation type="submission" date="2023-07" db="EMBL/GenBank/DDBJ databases">
        <title>A chromosome-level genome assembly of Lolium multiflorum.</title>
        <authorList>
            <person name="Chen Y."/>
            <person name="Copetti D."/>
            <person name="Kolliker R."/>
            <person name="Studer B."/>
        </authorList>
    </citation>
    <scope>NUCLEOTIDE SEQUENCE</scope>
    <source>
        <strain evidence="2">02402/16</strain>
        <tissue evidence="2">Leaf</tissue>
    </source>
</reference>
<dbReference type="AlphaFoldDB" id="A0AAD8WRD9"/>
<feature type="region of interest" description="Disordered" evidence="1">
    <location>
        <begin position="153"/>
        <end position="230"/>
    </location>
</feature>
<dbReference type="EMBL" id="JAUUTY010000002">
    <property type="protein sequence ID" value="KAK1677734.1"/>
    <property type="molecule type" value="Genomic_DNA"/>
</dbReference>
<feature type="compositionally biased region" description="Polar residues" evidence="1">
    <location>
        <begin position="202"/>
        <end position="217"/>
    </location>
</feature>
<comment type="caution">
    <text evidence="2">The sequence shown here is derived from an EMBL/GenBank/DDBJ whole genome shotgun (WGS) entry which is preliminary data.</text>
</comment>
<name>A0AAD8WRD9_LOLMU</name>
<evidence type="ECO:0000256" key="1">
    <source>
        <dbReference type="SAM" id="MobiDB-lite"/>
    </source>
</evidence>
<gene>
    <name evidence="2" type="ORF">QYE76_038582</name>
</gene>
<organism evidence="2 3">
    <name type="scientific">Lolium multiflorum</name>
    <name type="common">Italian ryegrass</name>
    <name type="synonym">Lolium perenne subsp. multiflorum</name>
    <dbReference type="NCBI Taxonomy" id="4521"/>
    <lineage>
        <taxon>Eukaryota</taxon>
        <taxon>Viridiplantae</taxon>
        <taxon>Streptophyta</taxon>
        <taxon>Embryophyta</taxon>
        <taxon>Tracheophyta</taxon>
        <taxon>Spermatophyta</taxon>
        <taxon>Magnoliopsida</taxon>
        <taxon>Liliopsida</taxon>
        <taxon>Poales</taxon>
        <taxon>Poaceae</taxon>
        <taxon>BOP clade</taxon>
        <taxon>Pooideae</taxon>
        <taxon>Poodae</taxon>
        <taxon>Poeae</taxon>
        <taxon>Poeae Chloroplast Group 2 (Poeae type)</taxon>
        <taxon>Loliodinae</taxon>
        <taxon>Loliinae</taxon>
        <taxon>Lolium</taxon>
    </lineage>
</organism>